<keyword evidence="6" id="KW-0067">ATP-binding</keyword>
<accession>A0A183EKD2</accession>
<evidence type="ECO:0000256" key="6">
    <source>
        <dbReference type="ARBA" id="ARBA00022840"/>
    </source>
</evidence>
<reference evidence="9 10" key="2">
    <citation type="submission" date="2018-11" db="EMBL/GenBank/DDBJ databases">
        <authorList>
            <consortium name="Pathogen Informatics"/>
        </authorList>
    </citation>
    <scope>NUCLEOTIDE SEQUENCE [LARGE SCALE GENOMIC DNA]</scope>
</reference>
<dbReference type="InterPro" id="IPR018181">
    <property type="entry name" value="Heat_shock_70_CS"/>
</dbReference>
<evidence type="ECO:0000313" key="11">
    <source>
        <dbReference type="WBParaSite" id="GPUH_0002145001-mRNA-1"/>
    </source>
</evidence>
<protein>
    <recommendedName>
        <fullName evidence="8">Hypoxia up-regulated protein 1</fullName>
    </recommendedName>
</protein>
<evidence type="ECO:0000256" key="4">
    <source>
        <dbReference type="ARBA" id="ARBA00022741"/>
    </source>
</evidence>
<reference evidence="11" key="1">
    <citation type="submission" date="2016-06" db="UniProtKB">
        <authorList>
            <consortium name="WormBaseParasite"/>
        </authorList>
    </citation>
    <scope>IDENTIFICATION</scope>
</reference>
<dbReference type="Proteomes" id="UP000271098">
    <property type="component" value="Unassembled WGS sequence"/>
</dbReference>
<keyword evidence="3" id="KW-0732">Signal</keyword>
<comment type="similarity">
    <text evidence="2">Belongs to the heat shock protein 70 family.</text>
</comment>
<sequence>MRGDLCADFHRAGLSPLLLTGPPHASLRLISADASSLAAMSIDFGSQFIKMALVKPGVPMEMVLNEDASRKTRNLLTIRDGEYLFGDTALAFSVRYPEYSFSYLLDLLGKHVDNPIVALYRRRFPHSKIILDDARDVVQLEVDGESFDVETLIAMVLRQCRRIVEKFAKQSVRDVIITVPAFFTQTERRSLVAATEIAELNLLQLMTDYTAAGLNYGAFRRSEITEKPQTLLIYDVGASKVTASVLEYVLVPEKQGTEKNPMMTTLGIGYDRTLGGFEITQRLRDMFVNEFRKKKKTKTDVTQNARAMAKLFEEAERIKIILSANVNITAQVEGVHEEQHFMMPLTRQELEESISDLEPKFVQPIVDALKMAELSPEQIDHVVLMGGGTRVPRLRQLLQKFFKGKELGRFLNTDDAIAMGGVYQAAHLSKGFKVKKFDVRDLQIFPVQVDFMSTPGNDNTVPGRLIRRPIYPYKSFIPASKKVLSFTSFTRDFSIYINYGDMKHLRADQIRQLASLNISEVKIEGVTEAYASEAAKDGTTFKGIKTRFSLDNSGILHLGGAEMLLERSPKTKSAFACKTISLYKRKLQSVQKSLIDLSSGCLEGRCNLWSVGLLFHLTGFCT</sequence>
<dbReference type="Gene3D" id="3.90.640.10">
    <property type="entry name" value="Actin, Chain A, domain 4"/>
    <property type="match status" value="1"/>
</dbReference>
<proteinExistence type="inferred from homology"/>
<dbReference type="FunFam" id="3.90.640.10:FF:000003">
    <property type="entry name" value="Molecular chaperone DnaK"/>
    <property type="match status" value="1"/>
</dbReference>
<dbReference type="PANTHER" id="PTHR45639">
    <property type="entry name" value="HSC70CB, ISOFORM G-RELATED"/>
    <property type="match status" value="1"/>
</dbReference>
<dbReference type="GO" id="GO:0030968">
    <property type="term" value="P:endoplasmic reticulum unfolded protein response"/>
    <property type="evidence" value="ECO:0007669"/>
    <property type="project" value="TreeGrafter"/>
</dbReference>
<dbReference type="OrthoDB" id="10262720at2759"/>
<dbReference type="EMBL" id="UYRT01092561">
    <property type="protein sequence ID" value="VDN38202.1"/>
    <property type="molecule type" value="Genomic_DNA"/>
</dbReference>
<dbReference type="PRINTS" id="PR00301">
    <property type="entry name" value="HEATSHOCK70"/>
</dbReference>
<evidence type="ECO:0000313" key="10">
    <source>
        <dbReference type="Proteomes" id="UP000271098"/>
    </source>
</evidence>
<dbReference type="Gene3D" id="3.30.30.30">
    <property type="match status" value="1"/>
</dbReference>
<dbReference type="GO" id="GO:0005524">
    <property type="term" value="F:ATP binding"/>
    <property type="evidence" value="ECO:0007669"/>
    <property type="project" value="UniProtKB-KW"/>
</dbReference>
<name>A0A183EKD2_9BILA</name>
<dbReference type="PANTHER" id="PTHR45639:SF3">
    <property type="entry name" value="HYPOXIA UP-REGULATED PROTEIN 1"/>
    <property type="match status" value="1"/>
</dbReference>
<evidence type="ECO:0000256" key="7">
    <source>
        <dbReference type="ARBA" id="ARBA00023186"/>
    </source>
</evidence>
<organism evidence="11">
    <name type="scientific">Gongylonema pulchrum</name>
    <dbReference type="NCBI Taxonomy" id="637853"/>
    <lineage>
        <taxon>Eukaryota</taxon>
        <taxon>Metazoa</taxon>
        <taxon>Ecdysozoa</taxon>
        <taxon>Nematoda</taxon>
        <taxon>Chromadorea</taxon>
        <taxon>Rhabditida</taxon>
        <taxon>Spirurina</taxon>
        <taxon>Spiruromorpha</taxon>
        <taxon>Spiruroidea</taxon>
        <taxon>Gongylonematidae</taxon>
        <taxon>Gongylonema</taxon>
    </lineage>
</organism>
<evidence type="ECO:0000313" key="9">
    <source>
        <dbReference type="EMBL" id="VDN38202.1"/>
    </source>
</evidence>
<dbReference type="Gene3D" id="2.60.34.10">
    <property type="entry name" value="Substrate Binding Domain Of DNAk, Chain A, domain 1"/>
    <property type="match status" value="1"/>
</dbReference>
<dbReference type="Gene3D" id="3.30.420.40">
    <property type="match status" value="2"/>
</dbReference>
<dbReference type="InterPro" id="IPR029047">
    <property type="entry name" value="HSP70_peptide-bd_sf"/>
</dbReference>
<keyword evidence="4" id="KW-0547">Nucleotide-binding</keyword>
<dbReference type="InterPro" id="IPR013126">
    <property type="entry name" value="Hsp_70_fam"/>
</dbReference>
<dbReference type="CDD" id="cd10230">
    <property type="entry name" value="ASKHA_NBD_HSP70_HYOU1"/>
    <property type="match status" value="1"/>
</dbReference>
<dbReference type="Pfam" id="PF00012">
    <property type="entry name" value="HSP70"/>
    <property type="match status" value="1"/>
</dbReference>
<dbReference type="GO" id="GO:0034663">
    <property type="term" value="C:endoplasmic reticulum chaperone complex"/>
    <property type="evidence" value="ECO:0007669"/>
    <property type="project" value="TreeGrafter"/>
</dbReference>
<dbReference type="PROSITE" id="PS01036">
    <property type="entry name" value="HSP70_3"/>
    <property type="match status" value="1"/>
</dbReference>
<keyword evidence="7" id="KW-0143">Chaperone</keyword>
<evidence type="ECO:0000256" key="3">
    <source>
        <dbReference type="ARBA" id="ARBA00022729"/>
    </source>
</evidence>
<dbReference type="GO" id="GO:0005788">
    <property type="term" value="C:endoplasmic reticulum lumen"/>
    <property type="evidence" value="ECO:0007669"/>
    <property type="project" value="UniProtKB-SubCell"/>
</dbReference>
<evidence type="ECO:0000256" key="2">
    <source>
        <dbReference type="ARBA" id="ARBA00007381"/>
    </source>
</evidence>
<evidence type="ECO:0000256" key="8">
    <source>
        <dbReference type="ARBA" id="ARBA00040503"/>
    </source>
</evidence>
<dbReference type="WBParaSite" id="GPUH_0002145001-mRNA-1">
    <property type="protein sequence ID" value="GPUH_0002145001-mRNA-1"/>
    <property type="gene ID" value="GPUH_0002145001"/>
</dbReference>
<comment type="subcellular location">
    <subcellularLocation>
        <location evidence="1">Endoplasmic reticulum lumen</location>
    </subcellularLocation>
</comment>
<keyword evidence="5" id="KW-0256">Endoplasmic reticulum</keyword>
<dbReference type="SUPFAM" id="SSF53067">
    <property type="entry name" value="Actin-like ATPase domain"/>
    <property type="match status" value="2"/>
</dbReference>
<evidence type="ECO:0000256" key="1">
    <source>
        <dbReference type="ARBA" id="ARBA00004319"/>
    </source>
</evidence>
<dbReference type="GO" id="GO:0140662">
    <property type="term" value="F:ATP-dependent protein folding chaperone"/>
    <property type="evidence" value="ECO:0007669"/>
    <property type="project" value="InterPro"/>
</dbReference>
<dbReference type="AlphaFoldDB" id="A0A183EKD2"/>
<dbReference type="InterPro" id="IPR043129">
    <property type="entry name" value="ATPase_NBD"/>
</dbReference>
<gene>
    <name evidence="9" type="ORF">GPUH_LOCUS21425</name>
</gene>
<keyword evidence="10" id="KW-1185">Reference proteome</keyword>
<evidence type="ECO:0000256" key="5">
    <source>
        <dbReference type="ARBA" id="ARBA00022824"/>
    </source>
</evidence>